<dbReference type="Gene3D" id="1.10.1370.30">
    <property type="match status" value="1"/>
</dbReference>
<protein>
    <recommendedName>
        <fullName evidence="1">Metal-dependent carboxypeptidase</fullName>
        <ecNumber evidence="1">3.4.17.19</ecNumber>
    </recommendedName>
</protein>
<dbReference type="PROSITE" id="PS52034">
    <property type="entry name" value="PEPTIDASE_M32"/>
    <property type="match status" value="1"/>
</dbReference>
<gene>
    <name evidence="4" type="ORF">GXW79_19780</name>
</gene>
<comment type="catalytic activity">
    <reaction evidence="1">
        <text>Release of a C-terminal amino acid with broad specificity, except for -Pro.</text>
        <dbReference type="EC" id="3.4.17.19"/>
    </reaction>
</comment>
<dbReference type="EC" id="3.4.17.19" evidence="1"/>
<feature type="binding site" evidence="2">
    <location>
        <position position="264"/>
    </location>
    <ligand>
        <name>Zn(2+)</name>
        <dbReference type="ChEBI" id="CHEBI:29105"/>
        <note>catalytic</note>
    </ligand>
</feature>
<reference evidence="4" key="1">
    <citation type="submission" date="2020-01" db="EMBL/GenBank/DDBJ databases">
        <authorList>
            <person name="Rat A."/>
        </authorList>
    </citation>
    <scope>NUCLEOTIDE SEQUENCE</scope>
    <source>
        <strain evidence="4">LMG 28251</strain>
    </source>
</reference>
<feature type="active site" description="Proton donor/acceptor" evidence="3">
    <location>
        <position position="261"/>
    </location>
</feature>
<keyword evidence="1 2" id="KW-0479">Metal-binding</keyword>
<comment type="cofactor">
    <cofactor evidence="2">
        <name>Zn(2+)</name>
        <dbReference type="ChEBI" id="CHEBI:29105"/>
    </cofactor>
    <text evidence="2">Binds 1 zinc ion per subunit.</text>
</comment>
<dbReference type="EMBL" id="JAAEDH010000031">
    <property type="protein sequence ID" value="MBR0657325.1"/>
    <property type="molecule type" value="Genomic_DNA"/>
</dbReference>
<name>A0AAF1JZZ9_9PROT</name>
<comment type="function">
    <text evidence="1">Broad specificity carboxypetidase that releases amino acids sequentially from the C-terminus, including neutral, aromatic, polar and basic residues.</text>
</comment>
<keyword evidence="5" id="KW-1185">Reference proteome</keyword>
<keyword evidence="1" id="KW-0482">Metalloprotease</keyword>
<reference evidence="4" key="2">
    <citation type="journal article" date="2021" name="Syst. Appl. Microbiol.">
        <title>Roseomonas hellenica sp. nov., isolated from roots of wild-growing Alkanna tinctoria.</title>
        <authorList>
            <person name="Rat A."/>
            <person name="Naranjo H.D."/>
            <person name="Lebbe L."/>
            <person name="Cnockaert M."/>
            <person name="Krigas N."/>
            <person name="Grigoriadou K."/>
            <person name="Maloupa E."/>
            <person name="Willems A."/>
        </authorList>
    </citation>
    <scope>NUCLEOTIDE SEQUENCE</scope>
    <source>
        <strain evidence="4">LMG 28251</strain>
    </source>
</reference>
<dbReference type="AlphaFoldDB" id="A0AAF1JZZ9"/>
<sequence>MTAYADLKTRFARIAALGEASGMLHWDAAAMMPPGGAAARGEQLATLAGLGHDLLTAPEVAGQLGEAEATGASDIANLALMRRAHLRATALPTALVEAMTRANAACETVWREARAASDFARVQPALIEVVRLQREAAAALSDATGLAPFDALMDGFQPGILAADVEPVFAAYEVFLADALPRAEAIQAARPAPIPPQGPFAIAAQRALCRSLAARAGLDFDHARLDESTHPFCGGTPTDVRITTRYREDDFAQSLLGVLHETGHALYERGLPAHLARQPVGEAAGMATHESQSLIVEMQACRSDSFLRFLGPLLHETFGGDSAPYAPENLARLWRRVSRGFIRVDADELTYPAHVILRFRLERALIAGDLAVADLPGAWNEAIHAMLGITPPDDARGCLQDIHWYDGAFGYFPSYTLGAMAAAQLMRAARNASPTLDRSLAQGDMAPLIGWLRGNIHSQGSRFGFQDLLRNATGKPLDPADYTAHLTERYLTA</sequence>
<comment type="similarity">
    <text evidence="1">Belongs to the peptidase M32 family.</text>
</comment>
<dbReference type="Proteomes" id="UP001196068">
    <property type="component" value="Unassembled WGS sequence"/>
</dbReference>
<keyword evidence="1" id="KW-0378">Hydrolase</keyword>
<organism evidence="4 5">
    <name type="scientific">Plastoroseomonas arctica</name>
    <dbReference type="NCBI Taxonomy" id="1509237"/>
    <lineage>
        <taxon>Bacteria</taxon>
        <taxon>Pseudomonadati</taxon>
        <taxon>Pseudomonadota</taxon>
        <taxon>Alphaproteobacteria</taxon>
        <taxon>Acetobacterales</taxon>
        <taxon>Acetobacteraceae</taxon>
        <taxon>Plastoroseomonas</taxon>
    </lineage>
</organism>
<evidence type="ECO:0000256" key="1">
    <source>
        <dbReference type="PIRNR" id="PIRNR006615"/>
    </source>
</evidence>
<dbReference type="PIRSF" id="PIRSF006615">
    <property type="entry name" value="Zn_crbxpep_Taq"/>
    <property type="match status" value="1"/>
</dbReference>
<keyword evidence="2" id="KW-0862">Zinc</keyword>
<dbReference type="PANTHER" id="PTHR34217:SF1">
    <property type="entry name" value="CARBOXYPEPTIDASE 1"/>
    <property type="match status" value="1"/>
</dbReference>
<keyword evidence="1" id="KW-0645">Protease</keyword>
<evidence type="ECO:0000256" key="3">
    <source>
        <dbReference type="PIRSR" id="PIRSR006615-2"/>
    </source>
</evidence>
<dbReference type="GO" id="GO:0004181">
    <property type="term" value="F:metallocarboxypeptidase activity"/>
    <property type="evidence" value="ECO:0007669"/>
    <property type="project" value="UniProtKB-UniRule"/>
</dbReference>
<accession>A0AAF1JZZ9</accession>
<proteinExistence type="inferred from homology"/>
<dbReference type="CDD" id="cd06460">
    <property type="entry name" value="M32_Taq"/>
    <property type="match status" value="1"/>
</dbReference>
<dbReference type="RefSeq" id="WP_211876189.1">
    <property type="nucleotide sequence ID" value="NZ_JAAEDH010000031.1"/>
</dbReference>
<keyword evidence="1 4" id="KW-0121">Carboxypeptidase</keyword>
<dbReference type="InterPro" id="IPR001333">
    <property type="entry name" value="Peptidase_M32_Taq"/>
</dbReference>
<feature type="binding site" evidence="2">
    <location>
        <position position="290"/>
    </location>
    <ligand>
        <name>Zn(2+)</name>
        <dbReference type="ChEBI" id="CHEBI:29105"/>
        <note>catalytic</note>
    </ligand>
</feature>
<comment type="caution">
    <text evidence="4">The sequence shown here is derived from an EMBL/GenBank/DDBJ whole genome shotgun (WGS) entry which is preliminary data.</text>
</comment>
<dbReference type="PRINTS" id="PR00998">
    <property type="entry name" value="CRBOXYPTASET"/>
</dbReference>
<evidence type="ECO:0000256" key="2">
    <source>
        <dbReference type="PIRSR" id="PIRSR006615-1"/>
    </source>
</evidence>
<evidence type="ECO:0000313" key="5">
    <source>
        <dbReference type="Proteomes" id="UP001196068"/>
    </source>
</evidence>
<evidence type="ECO:0000313" key="4">
    <source>
        <dbReference type="EMBL" id="MBR0657325.1"/>
    </source>
</evidence>
<dbReference type="GO" id="GO:0046872">
    <property type="term" value="F:metal ion binding"/>
    <property type="evidence" value="ECO:0007669"/>
    <property type="project" value="UniProtKB-KW"/>
</dbReference>
<feature type="binding site" evidence="2">
    <location>
        <position position="260"/>
    </location>
    <ligand>
        <name>Zn(2+)</name>
        <dbReference type="ChEBI" id="CHEBI:29105"/>
        <note>catalytic</note>
    </ligand>
</feature>
<dbReference type="PANTHER" id="PTHR34217">
    <property type="entry name" value="METAL-DEPENDENT CARBOXYPEPTIDASE"/>
    <property type="match status" value="1"/>
</dbReference>
<dbReference type="SUPFAM" id="SSF55486">
    <property type="entry name" value="Metalloproteases ('zincins'), catalytic domain"/>
    <property type="match status" value="1"/>
</dbReference>
<dbReference type="Pfam" id="PF02074">
    <property type="entry name" value="Peptidase_M32"/>
    <property type="match status" value="1"/>
</dbReference>
<dbReference type="GO" id="GO:0006508">
    <property type="term" value="P:proteolysis"/>
    <property type="evidence" value="ECO:0007669"/>
    <property type="project" value="UniProtKB-UniRule"/>
</dbReference>